<dbReference type="GeneID" id="18912124"/>
<dbReference type="InParanoid" id="K5UF53"/>
<dbReference type="HOGENOM" id="CLU_1170983_0_0_1"/>
<proteinExistence type="predicted"/>
<reference evidence="1 2" key="1">
    <citation type="journal article" date="2012" name="BMC Genomics">
        <title>Comparative genomics of the white-rot fungi, Phanerochaete carnosa and P. chrysosporium, to elucidate the genetic basis of the distinct wood types they colonize.</title>
        <authorList>
            <person name="Suzuki H."/>
            <person name="MacDonald J."/>
            <person name="Syed K."/>
            <person name="Salamov A."/>
            <person name="Hori C."/>
            <person name="Aerts A."/>
            <person name="Henrissat B."/>
            <person name="Wiebenga A."/>
            <person name="vanKuyk P.A."/>
            <person name="Barry K."/>
            <person name="Lindquist E."/>
            <person name="LaButti K."/>
            <person name="Lapidus A."/>
            <person name="Lucas S."/>
            <person name="Coutinho P."/>
            <person name="Gong Y."/>
            <person name="Samejima M."/>
            <person name="Mahadevan R."/>
            <person name="Abou-Zaid M."/>
            <person name="de Vries R.P."/>
            <person name="Igarashi K."/>
            <person name="Yadav J.S."/>
            <person name="Grigoriev I.V."/>
            <person name="Master E.R."/>
        </authorList>
    </citation>
    <scope>NUCLEOTIDE SEQUENCE [LARGE SCALE GENOMIC DNA]</scope>
    <source>
        <strain evidence="1 2">HHB-10118-sp</strain>
    </source>
</reference>
<evidence type="ECO:0000313" key="1">
    <source>
        <dbReference type="EMBL" id="EKM48081.1"/>
    </source>
</evidence>
<sequence>MQAIRSLRPLPFTPFDADVQLGWSPSADRPSFDWWPGVTRRIKCHNRVEYDAMRAFIDSRTLSQRAQSHDISTTSGLGFRRVYVNTYLSQYENVFAKLDGSWRGLLCEGDFISLWMGRRRSRPQRTWINLVGQIVRFKVFWDGHVTVEVCGSRVGWELTVFLTFRIRDISPPSAIASPAWKWTATPRTKYIRRPAPLPLPPRQRALQPTTASDHAEHAALAPSGAVFDMEVFGVAPAFRLH</sequence>
<dbReference type="AlphaFoldDB" id="K5UF53"/>
<dbReference type="RefSeq" id="XP_007403367.1">
    <property type="nucleotide sequence ID" value="XM_007403305.1"/>
</dbReference>
<dbReference type="Proteomes" id="UP000008370">
    <property type="component" value="Unassembled WGS sequence"/>
</dbReference>
<organism evidence="1 2">
    <name type="scientific">Phanerochaete carnosa (strain HHB-10118-sp)</name>
    <name type="common">White-rot fungus</name>
    <name type="synonym">Peniophora carnosa</name>
    <dbReference type="NCBI Taxonomy" id="650164"/>
    <lineage>
        <taxon>Eukaryota</taxon>
        <taxon>Fungi</taxon>
        <taxon>Dikarya</taxon>
        <taxon>Basidiomycota</taxon>
        <taxon>Agaricomycotina</taxon>
        <taxon>Agaricomycetes</taxon>
        <taxon>Polyporales</taxon>
        <taxon>Phanerochaetaceae</taxon>
        <taxon>Phanerochaete</taxon>
    </lineage>
</organism>
<gene>
    <name evidence="1" type="ORF">PHACADRAFT_203274</name>
</gene>
<accession>K5UF53</accession>
<dbReference type="KEGG" id="pco:PHACADRAFT_203274"/>
<dbReference type="EMBL" id="JH931459">
    <property type="protein sequence ID" value="EKM48081.1"/>
    <property type="molecule type" value="Genomic_DNA"/>
</dbReference>
<keyword evidence="2" id="KW-1185">Reference proteome</keyword>
<evidence type="ECO:0000313" key="2">
    <source>
        <dbReference type="Proteomes" id="UP000008370"/>
    </source>
</evidence>
<protein>
    <submittedName>
        <fullName evidence="1">Uncharacterized protein</fullName>
    </submittedName>
</protein>
<name>K5UF53_PHACS</name>